<dbReference type="Pfam" id="PF00662">
    <property type="entry name" value="Proton_antipo_N"/>
    <property type="match status" value="1"/>
</dbReference>
<keyword evidence="5" id="KW-1003">Cell membrane</keyword>
<dbReference type="InterPro" id="IPR046806">
    <property type="entry name" value="MrpA_C/MbhE"/>
</dbReference>
<feature type="domain" description="NADH-Ubiquinone oxidoreductase (complex I) chain 5 N-terminal" evidence="16">
    <location>
        <begin position="66"/>
        <end position="114"/>
    </location>
</feature>
<dbReference type="InterPro" id="IPR025383">
    <property type="entry name" value="MrpA_C/MbhD"/>
</dbReference>
<keyword evidence="3" id="KW-0813">Transport</keyword>
<dbReference type="NCBIfam" id="NF009285">
    <property type="entry name" value="PRK12645.1"/>
    <property type="match status" value="1"/>
</dbReference>
<evidence type="ECO:0000256" key="6">
    <source>
        <dbReference type="ARBA" id="ARBA00022692"/>
    </source>
</evidence>
<evidence type="ECO:0000259" key="15">
    <source>
        <dbReference type="Pfam" id="PF00361"/>
    </source>
</evidence>
<dbReference type="NCBIfam" id="TIGR00940">
    <property type="entry name" value="2a6301s01"/>
    <property type="match status" value="1"/>
</dbReference>
<feature type="domain" description="MrpA C-terminal/MbhE" evidence="18">
    <location>
        <begin position="716"/>
        <end position="794"/>
    </location>
</feature>
<proteinExistence type="inferred from homology"/>
<feature type="transmembrane region" description="Helical" evidence="14">
    <location>
        <begin position="32"/>
        <end position="50"/>
    </location>
</feature>
<evidence type="ECO:0000256" key="7">
    <source>
        <dbReference type="ARBA" id="ARBA00022781"/>
    </source>
</evidence>
<name>A0ABM8YJU4_9BACI</name>
<feature type="transmembrane region" description="Helical" evidence="14">
    <location>
        <begin position="775"/>
        <end position="793"/>
    </location>
</feature>
<keyword evidence="6 13" id="KW-0812">Transmembrane</keyword>
<dbReference type="Proteomes" id="UP000789833">
    <property type="component" value="Unassembled WGS sequence"/>
</dbReference>
<evidence type="ECO:0000256" key="5">
    <source>
        <dbReference type="ARBA" id="ARBA00022475"/>
    </source>
</evidence>
<feature type="transmembrane region" description="Helical" evidence="14">
    <location>
        <begin position="135"/>
        <end position="155"/>
    </location>
</feature>
<dbReference type="InterPro" id="IPR005663">
    <property type="entry name" value="MrpA/MnhA1/PhaAB"/>
</dbReference>
<feature type="transmembrane region" description="Helical" evidence="14">
    <location>
        <begin position="682"/>
        <end position="703"/>
    </location>
</feature>
<evidence type="ECO:0000313" key="19">
    <source>
        <dbReference type="EMBL" id="CAG9620065.1"/>
    </source>
</evidence>
<evidence type="ECO:0000256" key="3">
    <source>
        <dbReference type="ARBA" id="ARBA00022448"/>
    </source>
</evidence>
<feature type="transmembrane region" description="Helical" evidence="14">
    <location>
        <begin position="6"/>
        <end position="25"/>
    </location>
</feature>
<dbReference type="InterPro" id="IPR050616">
    <property type="entry name" value="CPA3_Na-H_Antiporter_A"/>
</dbReference>
<feature type="transmembrane region" description="Helical" evidence="14">
    <location>
        <begin position="658"/>
        <end position="676"/>
    </location>
</feature>
<dbReference type="PRINTS" id="PR01434">
    <property type="entry name" value="NADHDHGNASE5"/>
</dbReference>
<accession>A0ABM8YJU4</accession>
<evidence type="ECO:0000256" key="9">
    <source>
        <dbReference type="ARBA" id="ARBA00023053"/>
    </source>
</evidence>
<dbReference type="EMBL" id="CAKJTJ010000003">
    <property type="protein sequence ID" value="CAG9620065.1"/>
    <property type="molecule type" value="Genomic_DNA"/>
</dbReference>
<keyword evidence="12" id="KW-0739">Sodium transport</keyword>
<keyword evidence="9" id="KW-0915">Sodium</keyword>
<comment type="subcellular location">
    <subcellularLocation>
        <location evidence="1">Cell membrane</location>
        <topology evidence="1">Multi-pass membrane protein</topology>
    </subcellularLocation>
    <subcellularLocation>
        <location evidence="13">Membrane</location>
        <topology evidence="13">Multi-pass membrane protein</topology>
    </subcellularLocation>
</comment>
<feature type="transmembrane region" description="Helical" evidence="14">
    <location>
        <begin position="432"/>
        <end position="454"/>
    </location>
</feature>
<keyword evidence="11 14" id="KW-0472">Membrane</keyword>
<feature type="transmembrane region" description="Helical" evidence="14">
    <location>
        <begin position="631"/>
        <end position="651"/>
    </location>
</feature>
<dbReference type="RefSeq" id="WP_230500001.1">
    <property type="nucleotide sequence ID" value="NZ_CAKJTJ010000003.1"/>
</dbReference>
<keyword evidence="4" id="KW-0050">Antiport</keyword>
<reference evidence="19 20" key="1">
    <citation type="submission" date="2021-10" db="EMBL/GenBank/DDBJ databases">
        <authorList>
            <person name="Criscuolo A."/>
        </authorList>
    </citation>
    <scope>NUCLEOTIDE SEQUENCE [LARGE SCALE GENOMIC DNA]</scope>
    <source>
        <strain evidence="20">CIP 111883</strain>
    </source>
</reference>
<feature type="domain" description="NADH:quinone oxidoreductase/Mrp antiporter transmembrane" evidence="15">
    <location>
        <begin position="130"/>
        <end position="431"/>
    </location>
</feature>
<feature type="transmembrane region" description="Helical" evidence="14">
    <location>
        <begin position="274"/>
        <end position="294"/>
    </location>
</feature>
<evidence type="ECO:0000256" key="4">
    <source>
        <dbReference type="ARBA" id="ARBA00022449"/>
    </source>
</evidence>
<feature type="transmembrane region" description="Helical" evidence="14">
    <location>
        <begin position="376"/>
        <end position="400"/>
    </location>
</feature>
<evidence type="ECO:0000313" key="20">
    <source>
        <dbReference type="Proteomes" id="UP000789833"/>
    </source>
</evidence>
<feature type="transmembrane region" description="Helical" evidence="14">
    <location>
        <begin position="475"/>
        <end position="498"/>
    </location>
</feature>
<evidence type="ECO:0000256" key="12">
    <source>
        <dbReference type="ARBA" id="ARBA00023201"/>
    </source>
</evidence>
<feature type="transmembrane region" description="Helical" evidence="14">
    <location>
        <begin position="113"/>
        <end position="129"/>
    </location>
</feature>
<organism evidence="19 20">
    <name type="scientific">Sutcliffiella rhizosphaerae</name>
    <dbReference type="NCBI Taxonomy" id="2880967"/>
    <lineage>
        <taxon>Bacteria</taxon>
        <taxon>Bacillati</taxon>
        <taxon>Bacillota</taxon>
        <taxon>Bacilli</taxon>
        <taxon>Bacillales</taxon>
        <taxon>Bacillaceae</taxon>
        <taxon>Sutcliffiella</taxon>
    </lineage>
</organism>
<evidence type="ECO:0000256" key="13">
    <source>
        <dbReference type="RuleBase" id="RU000320"/>
    </source>
</evidence>
<feature type="transmembrane region" description="Helical" evidence="14">
    <location>
        <begin position="343"/>
        <end position="364"/>
    </location>
</feature>
<feature type="transmembrane region" description="Helical" evidence="14">
    <location>
        <begin position="167"/>
        <end position="189"/>
    </location>
</feature>
<dbReference type="InterPro" id="IPR001516">
    <property type="entry name" value="Proton_antipo_N"/>
</dbReference>
<dbReference type="PANTHER" id="PTHR43373">
    <property type="entry name" value="NA(+)/H(+) ANTIPORTER SUBUNIT"/>
    <property type="match status" value="1"/>
</dbReference>
<comment type="caution">
    <text evidence="19">The sequence shown here is derived from an EMBL/GenBank/DDBJ whole genome shotgun (WGS) entry which is preliminary data.</text>
</comment>
<evidence type="ECO:0000256" key="2">
    <source>
        <dbReference type="ARBA" id="ARBA00008483"/>
    </source>
</evidence>
<keyword evidence="10" id="KW-0406">Ion transport</keyword>
<evidence type="ECO:0000256" key="8">
    <source>
        <dbReference type="ARBA" id="ARBA00022989"/>
    </source>
</evidence>
<gene>
    <name evidence="19" type="primary">mrpA_1</name>
    <name evidence="19" type="ORF">BACCIP111883_00833</name>
</gene>
<feature type="transmembrane region" description="Helical" evidence="14">
    <location>
        <begin position="209"/>
        <end position="234"/>
    </location>
</feature>
<evidence type="ECO:0000259" key="16">
    <source>
        <dbReference type="Pfam" id="PF00662"/>
    </source>
</evidence>
<feature type="transmembrane region" description="Helical" evidence="14">
    <location>
        <begin position="301"/>
        <end position="323"/>
    </location>
</feature>
<dbReference type="PANTHER" id="PTHR43373:SF1">
    <property type="entry name" value="NA(+)_H(+) ANTIPORTER SUBUNIT A"/>
    <property type="match status" value="1"/>
</dbReference>
<dbReference type="Pfam" id="PF00361">
    <property type="entry name" value="Proton_antipo_M"/>
    <property type="match status" value="1"/>
</dbReference>
<sequence length="806" mass="89621">MSWIHIMILLPFIYAILVPFLYKLYSHKLHTGWFVMPIPVIIFIYLLQYITPISSGEKIYTTLAWMPSLGINFTTNVDGLSLIFGLLITGIGALVILYSIYYMAKKREALHNFYIYLLLFMGAMLGLVFSDNIFVLYVFWEITSISSFLLIAYWYQRPKSRYGAQKSMLITIFGGLAMLAGFIMLSMMTGTNSVQEIISQMNDVTSGPLFVPAMLLTLLGAFTKSAQFPFSIWLPDAMEAPTPISAYLHSATMVKAGIYLVARFTPVFGGAVEWFWIVSVVGMITMIWGSFYAVKQTDLKALLAYSTISQLGLIMSLLGLGSASMAFGFTEESAMYTVATGAAMFHLINHATFKGSLFMVVGIIDYETGTRDIRRLGGLMTIMPISFTLSIIGGFAMAGLPPFNGFLSKEMFFTSVLRASELPIFSMETFGIMFPVIAWVASVFTFVYCMILIFRTFAGKHQPERLEKKAHEAPVGMLIPPIVLSSLVVIIFFFPNIIGQSLLKPSLAAILPGFTQDGAFEFITKIEAWHGFNTELFMTIGIVIFGTLLYLSHKKWSSVFYTLPEWFSLNSVYNAALEKSETVARGITNNYMTGFIRDYLVYIFAFFSIALLTCVWVLKGVSLDISNNAPISIYEVILVIGIVISALGVLFSKSRLTAIISVGALGYIIALLFVIFRAPDLALTQLIVETVTVALFLLCFYHLPEFKKEHSRVRFRITNLIISLGVGITVTLLALSAQGNKLFEPISSYFENSYELAGARNMVNAILVDFRGFDTLLEILVLSVAGLGVYTLIKLRKQGSGTNETE</sequence>
<evidence type="ECO:0000256" key="10">
    <source>
        <dbReference type="ARBA" id="ARBA00023065"/>
    </source>
</evidence>
<dbReference type="InterPro" id="IPR001750">
    <property type="entry name" value="ND/Mrp_TM"/>
</dbReference>
<feature type="transmembrane region" description="Helical" evidence="14">
    <location>
        <begin position="599"/>
        <end position="619"/>
    </location>
</feature>
<feature type="domain" description="MrpA C-terminal/MbhD" evidence="17">
    <location>
        <begin position="641"/>
        <end position="705"/>
    </location>
</feature>
<feature type="transmembrane region" description="Helical" evidence="14">
    <location>
        <begin position="246"/>
        <end position="262"/>
    </location>
</feature>
<feature type="transmembrane region" description="Helical" evidence="14">
    <location>
        <begin position="715"/>
        <end position="735"/>
    </location>
</feature>
<comment type="similarity">
    <text evidence="2">Belongs to the CPA3 antiporters (TC 2.A.63) subunit A family.</text>
</comment>
<feature type="transmembrane region" description="Helical" evidence="14">
    <location>
        <begin position="82"/>
        <end position="101"/>
    </location>
</feature>
<feature type="transmembrane region" description="Helical" evidence="14">
    <location>
        <begin position="536"/>
        <end position="552"/>
    </location>
</feature>
<evidence type="ECO:0000259" key="18">
    <source>
        <dbReference type="Pfam" id="PF20501"/>
    </source>
</evidence>
<keyword evidence="7" id="KW-0375">Hydrogen ion transport</keyword>
<protein>
    <submittedName>
        <fullName evidence="19">Na(+)/H(+) antiporter subunit A</fullName>
    </submittedName>
</protein>
<keyword evidence="20" id="KW-1185">Reference proteome</keyword>
<evidence type="ECO:0000256" key="1">
    <source>
        <dbReference type="ARBA" id="ARBA00004651"/>
    </source>
</evidence>
<dbReference type="Pfam" id="PF13244">
    <property type="entry name" value="MbhD"/>
    <property type="match status" value="1"/>
</dbReference>
<evidence type="ECO:0000256" key="11">
    <source>
        <dbReference type="ARBA" id="ARBA00023136"/>
    </source>
</evidence>
<dbReference type="Pfam" id="PF20501">
    <property type="entry name" value="MbhE"/>
    <property type="match status" value="1"/>
</dbReference>
<evidence type="ECO:0000259" key="17">
    <source>
        <dbReference type="Pfam" id="PF13244"/>
    </source>
</evidence>
<evidence type="ECO:0000256" key="14">
    <source>
        <dbReference type="SAM" id="Phobius"/>
    </source>
</evidence>
<keyword evidence="8 14" id="KW-1133">Transmembrane helix</keyword>